<dbReference type="FunFam" id="3.30.40.10:FF:000055">
    <property type="entry name" value="Ubiquitin conjugation factor e4 a"/>
    <property type="match status" value="1"/>
</dbReference>
<comment type="pathway">
    <text evidence="3">Protein modification; protein ubiquitination.</text>
</comment>
<evidence type="ECO:0000256" key="7">
    <source>
        <dbReference type="ARBA" id="ARBA00022679"/>
    </source>
</evidence>
<comment type="function">
    <text evidence="10">Ubiquitin-protein ligase that probably functions as an E3 ligase in conjunction with specific E1 and E2 ligases. May also function as an E4 ligase mediating the assembly of polyubiquitin chains on substrates ubiquitinated by another E3 ubiquitin ligase. Mediates 'Lys-48'-linked polyubiquitination of substrates.</text>
</comment>
<evidence type="ECO:0000256" key="8">
    <source>
        <dbReference type="ARBA" id="ARBA00022786"/>
    </source>
</evidence>
<dbReference type="HOGENOM" id="CLU_003224_1_0_1"/>
<sequence>MGRGVNSFGPTRLGRGVNRPGPRCRWAEMFRMSEKQDLSQNPFTALFTTVDAATQFSAQSSAAPANTAQQENGEQREDDTQHKMDINGMIEKIFLITLDNDIYPYDDRPSRCVFMSEILEKLDGQNWWEMSNLEQAVFERLLLPNPGTEVVSLTKKDDLQSASLAGESQVLRYLYQCYKRQQKLLSQRSDLSSELGTCLNVILMNARICLQQSELYPSQNPYQQLLDLYDEEICFTMGSDPDLLSQFFDVLVQQIEENEEDGSVSQVFQPILQIVLTRLTKELSLLNPGVLKNIDFLHFFARKGSLAQVFLDFSSPKDWSKGKAFEQTLLGSLFTQSCIPKMELGPYEFFENPSTRTKQDIEATESSIQQPLANICEKVYQLLFAIIKISPDHRHRVLQWLGKCIYANLGRTKIWLCKPFSEPRSAKLLKIQPTYCRMVAGNEKDARERGLHAEGLSKETCLIPNEETQSPPMEEHYNFITECFFLTHQCIHMSFHTVHEKFLKLNQELHRVQRLYNEVRGQGNDEMEPVRSIKRQMEKGMTLYLCMKAALTEPRLVEMSLNFHLATATWLSEIAINEDCKTFEPVKFPLPKIVPLMLTCVPEFIMGNVTDFTLFLQRFKEDMYEMAGDKLENFMTLILVYMGSPERMRNPHLRAELAETLAALLPAESGSSSKGLMSWFSREQLFVKHPLIEHLAEKLLNVFVSIEMTGQSVQFEQKFNYRRPMYMVLEHIWEIAVHRDCIKKLAEEAEGKIEDTDPPLFLRFINLLINDAIFLLDEAFDYMTQIKDKQAEKERGEWNSLEPQQRQENENSLRQITMLARYHNMMGNNTIHALEMITREIKSIFCHKSMVDRIAGMLNYFLLHLVGPKQRSFNVKDKNEIEFKPHQMVSDITQIYLNLGDNEAFCMAVSADGRSYSSELFLKTNSVLQKIGKSPTMISQVDALRDKIEVLRVKQAEDELLYADAPEEFLDPIMGTLMRDPVLLPSSKNIVDRAVIARHILSDQTDPFNRSPLSLDMVTPDVELKTKIEKWIQEKKASS</sequence>
<comment type="subcellular location">
    <subcellularLocation>
        <location evidence="2">Cytoplasm</location>
    </subcellularLocation>
</comment>
<dbReference type="InterPro" id="IPR019474">
    <property type="entry name" value="Ub_conjug_fac_E4_core"/>
</dbReference>
<protein>
    <recommendedName>
        <fullName evidence="11">Ubiquitin conjugation factor E4 A</fullName>
        <ecNumber evidence="5">2.3.2.27</ecNumber>
    </recommendedName>
</protein>
<dbReference type="PANTHER" id="PTHR13931:SF16">
    <property type="entry name" value="UBIQUITIN CONJUGATION FACTOR E4 A"/>
    <property type="match status" value="1"/>
</dbReference>
<keyword evidence="6" id="KW-0963">Cytoplasm</keyword>
<dbReference type="GO" id="GO:0036503">
    <property type="term" value="P:ERAD pathway"/>
    <property type="evidence" value="ECO:0007669"/>
    <property type="project" value="InterPro"/>
</dbReference>
<proteinExistence type="inferred from homology"/>
<keyword evidence="9" id="KW-0007">Acetylation</keyword>
<name>K1QD81_MAGGI</name>
<dbReference type="Pfam" id="PF10408">
    <property type="entry name" value="Ufd2P_core"/>
    <property type="match status" value="1"/>
</dbReference>
<dbReference type="UniPathway" id="UPA00143"/>
<dbReference type="InterPro" id="IPR045132">
    <property type="entry name" value="UBE4"/>
</dbReference>
<evidence type="ECO:0000256" key="5">
    <source>
        <dbReference type="ARBA" id="ARBA00012483"/>
    </source>
</evidence>
<dbReference type="CDD" id="cd16658">
    <property type="entry name" value="RING-Ubox_UBE4B"/>
    <property type="match status" value="1"/>
</dbReference>
<evidence type="ECO:0000256" key="1">
    <source>
        <dbReference type="ARBA" id="ARBA00000900"/>
    </source>
</evidence>
<keyword evidence="8" id="KW-0833">Ubl conjugation pathway</keyword>
<dbReference type="InParanoid" id="K1QD81"/>
<reference evidence="13" key="1">
    <citation type="journal article" date="2012" name="Nature">
        <title>The oyster genome reveals stress adaptation and complexity of shell formation.</title>
        <authorList>
            <person name="Zhang G."/>
            <person name="Fang X."/>
            <person name="Guo X."/>
            <person name="Li L."/>
            <person name="Luo R."/>
            <person name="Xu F."/>
            <person name="Yang P."/>
            <person name="Zhang L."/>
            <person name="Wang X."/>
            <person name="Qi H."/>
            <person name="Xiong Z."/>
            <person name="Que H."/>
            <person name="Xie Y."/>
            <person name="Holland P.W."/>
            <person name="Paps J."/>
            <person name="Zhu Y."/>
            <person name="Wu F."/>
            <person name="Chen Y."/>
            <person name="Wang J."/>
            <person name="Peng C."/>
            <person name="Meng J."/>
            <person name="Yang L."/>
            <person name="Liu J."/>
            <person name="Wen B."/>
            <person name="Zhang N."/>
            <person name="Huang Z."/>
            <person name="Zhu Q."/>
            <person name="Feng Y."/>
            <person name="Mount A."/>
            <person name="Hedgecock D."/>
            <person name="Xu Z."/>
            <person name="Liu Y."/>
            <person name="Domazet-Loso T."/>
            <person name="Du Y."/>
            <person name="Sun X."/>
            <person name="Zhang S."/>
            <person name="Liu B."/>
            <person name="Cheng P."/>
            <person name="Jiang X."/>
            <person name="Li J."/>
            <person name="Fan D."/>
            <person name="Wang W."/>
            <person name="Fu W."/>
            <person name="Wang T."/>
            <person name="Wang B."/>
            <person name="Zhang J."/>
            <person name="Peng Z."/>
            <person name="Li Y."/>
            <person name="Li N."/>
            <person name="Wang J."/>
            <person name="Chen M."/>
            <person name="He Y."/>
            <person name="Tan F."/>
            <person name="Song X."/>
            <person name="Zheng Q."/>
            <person name="Huang R."/>
            <person name="Yang H."/>
            <person name="Du X."/>
            <person name="Chen L."/>
            <person name="Yang M."/>
            <person name="Gaffney P.M."/>
            <person name="Wang S."/>
            <person name="Luo L."/>
            <person name="She Z."/>
            <person name="Ming Y."/>
            <person name="Huang W."/>
            <person name="Zhang S."/>
            <person name="Huang B."/>
            <person name="Zhang Y."/>
            <person name="Qu T."/>
            <person name="Ni P."/>
            <person name="Miao G."/>
            <person name="Wang J."/>
            <person name="Wang Q."/>
            <person name="Steinberg C.E."/>
            <person name="Wang H."/>
            <person name="Li N."/>
            <person name="Qian L."/>
            <person name="Zhang G."/>
            <person name="Li Y."/>
            <person name="Yang H."/>
            <person name="Liu X."/>
            <person name="Wang J."/>
            <person name="Yin Y."/>
            <person name="Wang J."/>
        </authorList>
    </citation>
    <scope>NUCLEOTIDE SEQUENCE [LARGE SCALE GENOMIC DNA]</scope>
    <source>
        <strain evidence="13">05x7-T-G4-1.051#20</strain>
    </source>
</reference>
<evidence type="ECO:0000256" key="10">
    <source>
        <dbReference type="ARBA" id="ARBA00037624"/>
    </source>
</evidence>
<dbReference type="InterPro" id="IPR003613">
    <property type="entry name" value="Ubox_domain"/>
</dbReference>
<dbReference type="SUPFAM" id="SSF57850">
    <property type="entry name" value="RING/U-box"/>
    <property type="match status" value="1"/>
</dbReference>
<dbReference type="SMART" id="SM00504">
    <property type="entry name" value="Ubox"/>
    <property type="match status" value="1"/>
</dbReference>
<evidence type="ECO:0000259" key="12">
    <source>
        <dbReference type="PROSITE" id="PS51698"/>
    </source>
</evidence>
<dbReference type="PROSITE" id="PS51698">
    <property type="entry name" value="U_BOX"/>
    <property type="match status" value="1"/>
</dbReference>
<feature type="domain" description="U-box" evidence="12">
    <location>
        <begin position="964"/>
        <end position="1038"/>
    </location>
</feature>
<dbReference type="GO" id="GO:0006511">
    <property type="term" value="P:ubiquitin-dependent protein catabolic process"/>
    <property type="evidence" value="ECO:0007669"/>
    <property type="project" value="InterPro"/>
</dbReference>
<evidence type="ECO:0000256" key="9">
    <source>
        <dbReference type="ARBA" id="ARBA00022990"/>
    </source>
</evidence>
<dbReference type="PANTHER" id="PTHR13931">
    <property type="entry name" value="UBIQUITINATION FACTOR E4"/>
    <property type="match status" value="1"/>
</dbReference>
<gene>
    <name evidence="13" type="ORF">CGI_10016982</name>
</gene>
<dbReference type="FunCoup" id="K1QD81">
    <property type="interactions" value="2156"/>
</dbReference>
<dbReference type="GO" id="GO:0000151">
    <property type="term" value="C:ubiquitin ligase complex"/>
    <property type="evidence" value="ECO:0007669"/>
    <property type="project" value="InterPro"/>
</dbReference>
<dbReference type="GO" id="GO:0034450">
    <property type="term" value="F:ubiquitin-ubiquitin ligase activity"/>
    <property type="evidence" value="ECO:0007669"/>
    <property type="project" value="InterPro"/>
</dbReference>
<evidence type="ECO:0000256" key="2">
    <source>
        <dbReference type="ARBA" id="ARBA00004496"/>
    </source>
</evidence>
<dbReference type="GO" id="GO:0000209">
    <property type="term" value="P:protein polyubiquitination"/>
    <property type="evidence" value="ECO:0007669"/>
    <property type="project" value="TreeGrafter"/>
</dbReference>
<evidence type="ECO:0000256" key="3">
    <source>
        <dbReference type="ARBA" id="ARBA00004906"/>
    </source>
</evidence>
<dbReference type="EMBL" id="JH818839">
    <property type="protein sequence ID" value="EKC29019.1"/>
    <property type="molecule type" value="Genomic_DNA"/>
</dbReference>
<evidence type="ECO:0000313" key="13">
    <source>
        <dbReference type="EMBL" id="EKC29019.1"/>
    </source>
</evidence>
<dbReference type="GO" id="GO:0005737">
    <property type="term" value="C:cytoplasm"/>
    <property type="evidence" value="ECO:0007669"/>
    <property type="project" value="UniProtKB-SubCell"/>
</dbReference>
<dbReference type="Pfam" id="PF04564">
    <property type="entry name" value="U-box"/>
    <property type="match status" value="1"/>
</dbReference>
<dbReference type="EC" id="2.3.2.27" evidence="5"/>
<organism evidence="13">
    <name type="scientific">Magallana gigas</name>
    <name type="common">Pacific oyster</name>
    <name type="synonym">Crassostrea gigas</name>
    <dbReference type="NCBI Taxonomy" id="29159"/>
    <lineage>
        <taxon>Eukaryota</taxon>
        <taxon>Metazoa</taxon>
        <taxon>Spiralia</taxon>
        <taxon>Lophotrochozoa</taxon>
        <taxon>Mollusca</taxon>
        <taxon>Bivalvia</taxon>
        <taxon>Autobranchia</taxon>
        <taxon>Pteriomorphia</taxon>
        <taxon>Ostreida</taxon>
        <taxon>Ostreoidea</taxon>
        <taxon>Ostreidae</taxon>
        <taxon>Magallana</taxon>
    </lineage>
</organism>
<comment type="similarity">
    <text evidence="4">Belongs to the ubiquitin conjugation factor E4 family.</text>
</comment>
<dbReference type="GO" id="GO:0005634">
    <property type="term" value="C:nucleus"/>
    <property type="evidence" value="ECO:0007669"/>
    <property type="project" value="TreeGrafter"/>
</dbReference>
<dbReference type="Gene3D" id="3.30.40.10">
    <property type="entry name" value="Zinc/RING finger domain, C3HC4 (zinc finger)"/>
    <property type="match status" value="1"/>
</dbReference>
<evidence type="ECO:0000256" key="4">
    <source>
        <dbReference type="ARBA" id="ARBA00007434"/>
    </source>
</evidence>
<dbReference type="InterPro" id="IPR013083">
    <property type="entry name" value="Znf_RING/FYVE/PHD"/>
</dbReference>
<evidence type="ECO:0000256" key="6">
    <source>
        <dbReference type="ARBA" id="ARBA00022490"/>
    </source>
</evidence>
<dbReference type="AlphaFoldDB" id="K1QD81"/>
<comment type="catalytic activity">
    <reaction evidence="1">
        <text>S-ubiquitinyl-[E2 ubiquitin-conjugating enzyme]-L-cysteine + [acceptor protein]-L-lysine = [E2 ubiquitin-conjugating enzyme]-L-cysteine + N(6)-ubiquitinyl-[acceptor protein]-L-lysine.</text>
        <dbReference type="EC" id="2.3.2.27"/>
    </reaction>
</comment>
<evidence type="ECO:0000256" key="11">
    <source>
        <dbReference type="ARBA" id="ARBA00040077"/>
    </source>
</evidence>
<keyword evidence="7" id="KW-0808">Transferase</keyword>
<accession>K1QD81</accession>